<keyword evidence="3" id="KW-0804">Transcription</keyword>
<comment type="caution">
    <text evidence="5">The sequence shown here is derived from an EMBL/GenBank/DDBJ whole genome shotgun (WGS) entry which is preliminary data.</text>
</comment>
<dbReference type="Gene3D" id="3.40.50.1360">
    <property type="match status" value="1"/>
</dbReference>
<dbReference type="InterPro" id="IPR036390">
    <property type="entry name" value="WH_DNA-bd_sf"/>
</dbReference>
<evidence type="ECO:0000313" key="6">
    <source>
        <dbReference type="Proteomes" id="UP000306477"/>
    </source>
</evidence>
<dbReference type="SUPFAM" id="SSF100950">
    <property type="entry name" value="NagB/RpiA/CoA transferase-like"/>
    <property type="match status" value="1"/>
</dbReference>
<dbReference type="InterPro" id="IPR014036">
    <property type="entry name" value="DeoR-like_C"/>
</dbReference>
<accession>A0A4S3PVS5</accession>
<dbReference type="InterPro" id="IPR037171">
    <property type="entry name" value="NagB/RpiA_transferase-like"/>
</dbReference>
<dbReference type="GO" id="GO:0043565">
    <property type="term" value="F:sequence-specific DNA binding"/>
    <property type="evidence" value="ECO:0007669"/>
    <property type="project" value="InterPro"/>
</dbReference>
<dbReference type="Proteomes" id="UP000306477">
    <property type="component" value="Unassembled WGS sequence"/>
</dbReference>
<dbReference type="InterPro" id="IPR001034">
    <property type="entry name" value="DeoR_HTH"/>
</dbReference>
<dbReference type="InterPro" id="IPR011991">
    <property type="entry name" value="ArsR-like_HTH"/>
</dbReference>
<keyword evidence="1" id="KW-0805">Transcription regulation</keyword>
<dbReference type="PRINTS" id="PR00037">
    <property type="entry name" value="HTHLACR"/>
</dbReference>
<evidence type="ECO:0000256" key="2">
    <source>
        <dbReference type="ARBA" id="ARBA00023125"/>
    </source>
</evidence>
<evidence type="ECO:0000256" key="3">
    <source>
        <dbReference type="ARBA" id="ARBA00023163"/>
    </source>
</evidence>
<sequence>MKMFVSERRNKIMHFLQAKQRLTVKELASKIGVSEATLRSDLNQMEEEGLLTRTHGGAILNEFATPSETSFSARSKRNQKEKRIIAEKALEFILEKQCILLDASSTTMELAYLLKQKNIRLTVITTGVKTALELNENPHINVILIGGMLTKGSSSLEGTLGIDIVNQFNIDIMFTSANGFTADSGLTDFNLYEVQLKRELVRKSKMVIALIDHSKIGTVSSAVFANINQVNTIITDKEVEESISKELTSRNIDVINASS</sequence>
<dbReference type="PANTHER" id="PTHR30363">
    <property type="entry name" value="HTH-TYPE TRANSCRIPTIONAL REGULATOR SRLR-RELATED"/>
    <property type="match status" value="1"/>
</dbReference>
<dbReference type="PRINTS" id="PR00033">
    <property type="entry name" value="HTHASNC"/>
</dbReference>
<dbReference type="RefSeq" id="WP_136378571.1">
    <property type="nucleotide sequence ID" value="NZ_SLUB01000006.1"/>
</dbReference>
<dbReference type="Pfam" id="PF00455">
    <property type="entry name" value="DeoRC"/>
    <property type="match status" value="1"/>
</dbReference>
<dbReference type="GO" id="GO:0003700">
    <property type="term" value="F:DNA-binding transcription factor activity"/>
    <property type="evidence" value="ECO:0007669"/>
    <property type="project" value="InterPro"/>
</dbReference>
<dbReference type="SMART" id="SM01134">
    <property type="entry name" value="DeoRC"/>
    <property type="match status" value="1"/>
</dbReference>
<dbReference type="SUPFAM" id="SSF46785">
    <property type="entry name" value="Winged helix' DNA-binding domain"/>
    <property type="match status" value="1"/>
</dbReference>
<organism evidence="5 6">
    <name type="scientific">Bacillus timonensis</name>
    <dbReference type="NCBI Taxonomy" id="1033734"/>
    <lineage>
        <taxon>Bacteria</taxon>
        <taxon>Bacillati</taxon>
        <taxon>Bacillota</taxon>
        <taxon>Bacilli</taxon>
        <taxon>Bacillales</taxon>
        <taxon>Bacillaceae</taxon>
        <taxon>Bacillus</taxon>
    </lineage>
</organism>
<keyword evidence="6" id="KW-1185">Reference proteome</keyword>
<gene>
    <name evidence="5" type="ORF">E1I69_05335</name>
</gene>
<dbReference type="InterPro" id="IPR050313">
    <property type="entry name" value="Carb_Metab_HTH_regulators"/>
</dbReference>
<dbReference type="SMART" id="SM00420">
    <property type="entry name" value="HTH_DEOR"/>
    <property type="match status" value="1"/>
</dbReference>
<protein>
    <submittedName>
        <fullName evidence="5">DeoR/GlpR transcriptional regulator</fullName>
    </submittedName>
</protein>
<dbReference type="Gene3D" id="1.10.10.10">
    <property type="entry name" value="Winged helix-like DNA-binding domain superfamily/Winged helix DNA-binding domain"/>
    <property type="match status" value="1"/>
</dbReference>
<dbReference type="PANTHER" id="PTHR30363:SF44">
    <property type="entry name" value="AGA OPERON TRANSCRIPTIONAL REPRESSOR-RELATED"/>
    <property type="match status" value="1"/>
</dbReference>
<dbReference type="PROSITE" id="PS51000">
    <property type="entry name" value="HTH_DEOR_2"/>
    <property type="match status" value="1"/>
</dbReference>
<evidence type="ECO:0000256" key="1">
    <source>
        <dbReference type="ARBA" id="ARBA00023015"/>
    </source>
</evidence>
<dbReference type="InterPro" id="IPR000485">
    <property type="entry name" value="AsnC-type_HTH_dom"/>
</dbReference>
<keyword evidence="2" id="KW-0238">DNA-binding</keyword>
<dbReference type="AlphaFoldDB" id="A0A4S3PVS5"/>
<name>A0A4S3PVS5_9BACI</name>
<dbReference type="CDD" id="cd00090">
    <property type="entry name" value="HTH_ARSR"/>
    <property type="match status" value="1"/>
</dbReference>
<feature type="domain" description="HTH deoR-type" evidence="4">
    <location>
        <begin position="5"/>
        <end position="60"/>
    </location>
</feature>
<evidence type="ECO:0000259" key="4">
    <source>
        <dbReference type="PROSITE" id="PS51000"/>
    </source>
</evidence>
<dbReference type="OrthoDB" id="9797223at2"/>
<proteinExistence type="predicted"/>
<dbReference type="InterPro" id="IPR036388">
    <property type="entry name" value="WH-like_DNA-bd_sf"/>
</dbReference>
<dbReference type="Pfam" id="PF08220">
    <property type="entry name" value="HTH_DeoR"/>
    <property type="match status" value="1"/>
</dbReference>
<dbReference type="EMBL" id="SLUB01000006">
    <property type="protein sequence ID" value="THE13931.1"/>
    <property type="molecule type" value="Genomic_DNA"/>
</dbReference>
<reference evidence="5 6" key="1">
    <citation type="journal article" date="2019" name="Indoor Air">
        <title>Impacts of indoor surface finishes on bacterial viability.</title>
        <authorList>
            <person name="Hu J."/>
            <person name="Maamar S.B."/>
            <person name="Glawe A.J."/>
            <person name="Gottel N."/>
            <person name="Gilbert J.A."/>
            <person name="Hartmann E.M."/>
        </authorList>
    </citation>
    <scope>NUCLEOTIDE SEQUENCE [LARGE SCALE GENOMIC DNA]</scope>
    <source>
        <strain evidence="5 6">AF060A6</strain>
    </source>
</reference>
<evidence type="ECO:0000313" key="5">
    <source>
        <dbReference type="EMBL" id="THE13931.1"/>
    </source>
</evidence>